<dbReference type="OrthoDB" id="10257037at2759"/>
<dbReference type="EMBL" id="AUWU02000003">
    <property type="protein sequence ID" value="KAH0574776.1"/>
    <property type="molecule type" value="Genomic_DNA"/>
</dbReference>
<accession>A0A9P8RZJ7</accession>
<gene>
    <name evidence="1" type="ORF">SS50377_22391</name>
</gene>
<evidence type="ECO:0000313" key="2">
    <source>
        <dbReference type="Proteomes" id="UP000018208"/>
    </source>
</evidence>
<evidence type="ECO:0000313" key="1">
    <source>
        <dbReference type="EMBL" id="KAH0574776.1"/>
    </source>
</evidence>
<dbReference type="Proteomes" id="UP000018208">
    <property type="component" value="Unassembled WGS sequence"/>
</dbReference>
<dbReference type="KEGG" id="ssao:94296414"/>
<comment type="caution">
    <text evidence="1">The sequence shown here is derived from an EMBL/GenBank/DDBJ whole genome shotgun (WGS) entry which is preliminary data.</text>
</comment>
<keyword evidence="2" id="KW-1185">Reference proteome</keyword>
<name>A0A9P8RZJ7_9EUKA</name>
<dbReference type="RefSeq" id="XP_067765549.1">
    <property type="nucleotide sequence ID" value="XM_067906281.1"/>
</dbReference>
<proteinExistence type="predicted"/>
<dbReference type="GeneID" id="94296414"/>
<protein>
    <submittedName>
        <fullName evidence="1">Uncharacterized protein</fullName>
    </submittedName>
</protein>
<organism evidence="1 2">
    <name type="scientific">Spironucleus salmonicida</name>
    <dbReference type="NCBI Taxonomy" id="348837"/>
    <lineage>
        <taxon>Eukaryota</taxon>
        <taxon>Metamonada</taxon>
        <taxon>Diplomonadida</taxon>
        <taxon>Hexamitidae</taxon>
        <taxon>Hexamitinae</taxon>
        <taxon>Spironucleus</taxon>
    </lineage>
</organism>
<reference evidence="1 2" key="1">
    <citation type="journal article" date="2014" name="PLoS Genet.">
        <title>The Genome of Spironucleus salmonicida Highlights a Fish Pathogen Adapted to Fluctuating Environments.</title>
        <authorList>
            <person name="Xu F."/>
            <person name="Jerlstrom-Hultqvist J."/>
            <person name="Einarsson E."/>
            <person name="Astvaldsson A."/>
            <person name="Svard S.G."/>
            <person name="Andersson J.O."/>
        </authorList>
    </citation>
    <scope>NUCLEOTIDE SEQUENCE [LARGE SCALE GENOMIC DNA]</scope>
    <source>
        <strain evidence="1 2">ATCC 50377</strain>
    </source>
</reference>
<dbReference type="AlphaFoldDB" id="A0A9P8RZJ7"/>
<sequence length="954" mass="109483">MQYSEDLHFIQMQPQKPLIEQTARTTPLQPLSNNITIQRTNYNLWTASQQQKNVDLTIRKSLRKAQKSQNYSPTRPSNNVLMQRLINLWDALQCPQQERDYAYSEILKEPALANDYARTMRQILFHRRRFQELETERTQLAENVRTTLQAGRGSKRALLADLIKLRVMTLELFSLMNSARRFSARPIDLPTLEVLEFSQIKRIFSEGILSRENLSVAFCVMRFIDGNYDEVSAQVNDVFDQLIVQGTNDEEIQVAFLLGSPILESQIPSQFQKFLVRKFDEIFEVKLEKYEPKDYVKPSQVLEMIKGETKGYNQYIRLIQQLQAKEMEICTVPIHHSEKSYDAYSVSVEYLKDIPAEEVKQVRKNFTKQLQSKFNEKSQSQIDDRILQLSQNSKMQQQQVYRPVLKVRNDNVIKKQEYEQKRESEILIKEEIQADVPMTLEAPPHDEFDEFPADVPTTLELKPQEEDDFEDTPQHVPATLEEPMHDDQFDDAPAVDSRQFVQNMPSPFEYNNDDIIAYAVDTGNSNSVANLITEAPADEYDFEETPADVPMTLEAPPHDEFDEFPADVPTTLELKPQEEDDFEDTPQHVPATLEEPMHDDEFDDAPAVDSRQFVQNMPSPFEYNNDDIIAYAVDTGNSNSVANLITEAPADEYDFEETPADVPMTLEAPPHDEFDEFPADVPTTLELKPQEEDDFEDTPQHVPATLEEPMHDDEFDDAPAVDSRQFVQNMPSPFEYNNDDIIAYAVDTGNSNSVANLITEAPADEYDFEETPADVPMTLEAPPHDEFDEFPADVPTTLELKPQEEDDFEDTPQHVPATLEEPMHDDEFDDAPAVDSRQFVQNMPSPFEYNNDDIIAYAVDTGNSNSVANLITEAPADEYDFEETPADVPMTLEAPPHDEFDEFPADVPTTLELKPQEEDDFEDTPQHVPATLEETMQEIYTSPFTFIINETEFI</sequence>